<dbReference type="RefSeq" id="WP_118233923.1">
    <property type="nucleotide sequence ID" value="NZ_JADYUV010000017.1"/>
</dbReference>
<evidence type="ECO:0000313" key="1">
    <source>
        <dbReference type="EMBL" id="RHF75059.1"/>
    </source>
</evidence>
<dbReference type="EMBL" id="QRHL01000001">
    <property type="protein sequence ID" value="RHF75059.1"/>
    <property type="molecule type" value="Genomic_DNA"/>
</dbReference>
<dbReference type="AlphaFoldDB" id="A0A414Q2M7"/>
<organism evidence="1 2">
    <name type="scientific">Fusobacterium mortiferum</name>
    <dbReference type="NCBI Taxonomy" id="850"/>
    <lineage>
        <taxon>Bacteria</taxon>
        <taxon>Fusobacteriati</taxon>
        <taxon>Fusobacteriota</taxon>
        <taxon>Fusobacteriia</taxon>
        <taxon>Fusobacteriales</taxon>
        <taxon>Fusobacteriaceae</taxon>
        <taxon>Fusobacterium</taxon>
    </lineage>
</organism>
<reference evidence="1 2" key="1">
    <citation type="submission" date="2018-08" db="EMBL/GenBank/DDBJ databases">
        <title>A genome reference for cultivated species of the human gut microbiota.</title>
        <authorList>
            <person name="Zou Y."/>
            <person name="Xue W."/>
            <person name="Luo G."/>
        </authorList>
    </citation>
    <scope>NUCLEOTIDE SEQUENCE [LARGE SCALE GENOMIC DNA]</scope>
    <source>
        <strain evidence="1 2">AM25-1</strain>
    </source>
</reference>
<dbReference type="Proteomes" id="UP000284676">
    <property type="component" value="Unassembled WGS sequence"/>
</dbReference>
<sequence>MLFRDLFEKYKDKIIDFKVFHPAFYFHEYDVADKFLLQIFSESSMPSLAFDNTIFLLENEDLVIEETESERKIKRGKEYVEMIFRISQDRRVKVQLEGDINE</sequence>
<proteinExistence type="predicted"/>
<gene>
    <name evidence="1" type="ORF">DW663_01315</name>
</gene>
<protein>
    <submittedName>
        <fullName evidence="1">Uncharacterized protein</fullName>
    </submittedName>
</protein>
<evidence type="ECO:0000313" key="2">
    <source>
        <dbReference type="Proteomes" id="UP000284676"/>
    </source>
</evidence>
<comment type="caution">
    <text evidence="1">The sequence shown here is derived from an EMBL/GenBank/DDBJ whole genome shotgun (WGS) entry which is preliminary data.</text>
</comment>
<name>A0A414Q2M7_FUSMR</name>
<accession>A0A414Q2M7</accession>